<dbReference type="SUPFAM" id="SSF46785">
    <property type="entry name" value="Winged helix' DNA-binding domain"/>
    <property type="match status" value="1"/>
</dbReference>
<dbReference type="Gene3D" id="3.40.190.10">
    <property type="entry name" value="Periplasmic binding protein-like II"/>
    <property type="match status" value="2"/>
</dbReference>
<dbReference type="GO" id="GO:0003700">
    <property type="term" value="F:DNA-binding transcription factor activity"/>
    <property type="evidence" value="ECO:0007669"/>
    <property type="project" value="InterPro"/>
</dbReference>
<dbReference type="SUPFAM" id="SSF53850">
    <property type="entry name" value="Periplasmic binding protein-like II"/>
    <property type="match status" value="1"/>
</dbReference>
<dbReference type="Proteomes" id="UP001139207">
    <property type="component" value="Unassembled WGS sequence"/>
</dbReference>
<dbReference type="InterPro" id="IPR005119">
    <property type="entry name" value="LysR_subst-bd"/>
</dbReference>
<dbReference type="InterPro" id="IPR000847">
    <property type="entry name" value="LysR_HTH_N"/>
</dbReference>
<dbReference type="PANTHER" id="PTHR30419">
    <property type="entry name" value="HTH-TYPE TRANSCRIPTIONAL REGULATOR YBHD"/>
    <property type="match status" value="1"/>
</dbReference>
<feature type="domain" description="HTH lysR-type" evidence="5">
    <location>
        <begin position="31"/>
        <end position="71"/>
    </location>
</feature>
<evidence type="ECO:0000259" key="5">
    <source>
        <dbReference type="PROSITE" id="PS50931"/>
    </source>
</evidence>
<evidence type="ECO:0000256" key="1">
    <source>
        <dbReference type="ARBA" id="ARBA00009437"/>
    </source>
</evidence>
<keyword evidence="4" id="KW-0804">Transcription</keyword>
<dbReference type="GO" id="GO:0005829">
    <property type="term" value="C:cytosol"/>
    <property type="evidence" value="ECO:0007669"/>
    <property type="project" value="TreeGrafter"/>
</dbReference>
<evidence type="ECO:0000256" key="3">
    <source>
        <dbReference type="ARBA" id="ARBA00023125"/>
    </source>
</evidence>
<comment type="caution">
    <text evidence="6">The sequence shown here is derived from an EMBL/GenBank/DDBJ whole genome shotgun (WGS) entry which is preliminary data.</text>
</comment>
<dbReference type="PROSITE" id="PS50931">
    <property type="entry name" value="HTH_LYSR"/>
    <property type="match status" value="1"/>
</dbReference>
<keyword evidence="3" id="KW-0238">DNA-binding</keyword>
<sequence>MTVPATPTSSQIAVLTGALPVLRELGRGTTLTQTAHLQGLSQPALSRMVMRWEAELSVPLLHRVGRGVALTQEGHALANAATDALSVFESSLEQVLDERDARPVRLGALRSLSGRIAPLLADTRSPVSLSVSEGSASSLLTQLEAADLDAVIVGPRPTGRIYNWTFLAHQPFHLVVPDGHRCADQSSVRLEEVADENFVAMDAHYTTRQFADELCAESGIAPDITVESDNSHTLRSFVQAGVGLCILPAVMADATGVVSVPILRPDGRPAVREIGMVRMAGRRLPPHVRSVLRELSALFEGNAGLVHGSHTSA</sequence>
<dbReference type="PANTHER" id="PTHR30419:SF28">
    <property type="entry name" value="HTH-TYPE TRANSCRIPTIONAL REGULATOR BSDA"/>
    <property type="match status" value="1"/>
</dbReference>
<gene>
    <name evidence="6" type="ORF">MUN33_06640</name>
</gene>
<organism evidence="6 7">
    <name type="scientific">Corynebacterium kalidii</name>
    <dbReference type="NCBI Taxonomy" id="2931982"/>
    <lineage>
        <taxon>Bacteria</taxon>
        <taxon>Bacillati</taxon>
        <taxon>Actinomycetota</taxon>
        <taxon>Actinomycetes</taxon>
        <taxon>Mycobacteriales</taxon>
        <taxon>Corynebacteriaceae</taxon>
        <taxon>Corynebacterium</taxon>
    </lineage>
</organism>
<keyword evidence="2" id="KW-0805">Transcription regulation</keyword>
<dbReference type="GO" id="GO:0003677">
    <property type="term" value="F:DNA binding"/>
    <property type="evidence" value="ECO:0007669"/>
    <property type="project" value="UniProtKB-KW"/>
</dbReference>
<evidence type="ECO:0000313" key="7">
    <source>
        <dbReference type="Proteomes" id="UP001139207"/>
    </source>
</evidence>
<dbReference type="InterPro" id="IPR050950">
    <property type="entry name" value="HTH-type_LysR_regulators"/>
</dbReference>
<dbReference type="AlphaFoldDB" id="A0A9X1WKZ8"/>
<name>A0A9X1WKZ8_9CORY</name>
<dbReference type="Pfam" id="PF00126">
    <property type="entry name" value="HTH_1"/>
    <property type="match status" value="1"/>
</dbReference>
<dbReference type="EMBL" id="JALIEA010000012">
    <property type="protein sequence ID" value="MCJ7858392.1"/>
    <property type="molecule type" value="Genomic_DNA"/>
</dbReference>
<dbReference type="Pfam" id="PF03466">
    <property type="entry name" value="LysR_substrate"/>
    <property type="match status" value="1"/>
</dbReference>
<proteinExistence type="inferred from homology"/>
<dbReference type="InterPro" id="IPR036388">
    <property type="entry name" value="WH-like_DNA-bd_sf"/>
</dbReference>
<dbReference type="Gene3D" id="1.10.10.10">
    <property type="entry name" value="Winged helix-like DNA-binding domain superfamily/Winged helix DNA-binding domain"/>
    <property type="match status" value="1"/>
</dbReference>
<keyword evidence="7" id="KW-1185">Reference proteome</keyword>
<evidence type="ECO:0000313" key="6">
    <source>
        <dbReference type="EMBL" id="MCJ7858392.1"/>
    </source>
</evidence>
<accession>A0A9X1WKZ8</accession>
<dbReference type="RefSeq" id="WP_244804117.1">
    <property type="nucleotide sequence ID" value="NZ_JALIEA010000012.1"/>
</dbReference>
<dbReference type="InterPro" id="IPR036390">
    <property type="entry name" value="WH_DNA-bd_sf"/>
</dbReference>
<protein>
    <submittedName>
        <fullName evidence="6">LysR family transcriptional regulator</fullName>
    </submittedName>
</protein>
<evidence type="ECO:0000256" key="2">
    <source>
        <dbReference type="ARBA" id="ARBA00023015"/>
    </source>
</evidence>
<reference evidence="6" key="1">
    <citation type="submission" date="2022-04" db="EMBL/GenBank/DDBJ databases">
        <title>Corynebacterium kalidii LD5P10.</title>
        <authorList>
            <person name="Sun J.Q."/>
        </authorList>
    </citation>
    <scope>NUCLEOTIDE SEQUENCE</scope>
    <source>
        <strain evidence="6">LD5P10</strain>
    </source>
</reference>
<evidence type="ECO:0000256" key="4">
    <source>
        <dbReference type="ARBA" id="ARBA00023163"/>
    </source>
</evidence>
<comment type="similarity">
    <text evidence="1">Belongs to the LysR transcriptional regulatory family.</text>
</comment>